<dbReference type="InterPro" id="IPR036871">
    <property type="entry name" value="PX_dom_sf"/>
</dbReference>
<dbReference type="GO" id="GO:0032456">
    <property type="term" value="P:endocytic recycling"/>
    <property type="evidence" value="ECO:0007669"/>
    <property type="project" value="TreeGrafter"/>
</dbReference>
<dbReference type="SMART" id="SM00312">
    <property type="entry name" value="PX"/>
    <property type="match status" value="1"/>
</dbReference>
<proteinExistence type="predicted"/>
<organism evidence="2 3">
    <name type="scientific">Blepharisma stoltei</name>
    <dbReference type="NCBI Taxonomy" id="1481888"/>
    <lineage>
        <taxon>Eukaryota</taxon>
        <taxon>Sar</taxon>
        <taxon>Alveolata</taxon>
        <taxon>Ciliophora</taxon>
        <taxon>Postciliodesmatophora</taxon>
        <taxon>Heterotrichea</taxon>
        <taxon>Heterotrichida</taxon>
        <taxon>Blepharismidae</taxon>
        <taxon>Blepharisma</taxon>
    </lineage>
</organism>
<dbReference type="PANTHER" id="PTHR12431:SF14">
    <property type="entry name" value="LD15323P"/>
    <property type="match status" value="1"/>
</dbReference>
<dbReference type="InterPro" id="IPR001683">
    <property type="entry name" value="PX_dom"/>
</dbReference>
<dbReference type="EMBL" id="CAJZBQ010000011">
    <property type="protein sequence ID" value="CAG9313638.1"/>
    <property type="molecule type" value="Genomic_DNA"/>
</dbReference>
<dbReference type="AlphaFoldDB" id="A0AAU9IHS8"/>
<dbReference type="GO" id="GO:0006886">
    <property type="term" value="P:intracellular protein transport"/>
    <property type="evidence" value="ECO:0007669"/>
    <property type="project" value="TreeGrafter"/>
</dbReference>
<keyword evidence="3" id="KW-1185">Reference proteome</keyword>
<name>A0AAU9IHS8_9CILI</name>
<dbReference type="Pfam" id="PF00787">
    <property type="entry name" value="PX"/>
    <property type="match status" value="1"/>
</dbReference>
<comment type="caution">
    <text evidence="2">The sequence shown here is derived from an EMBL/GenBank/DDBJ whole genome shotgun (WGS) entry which is preliminary data.</text>
</comment>
<dbReference type="PANTHER" id="PTHR12431">
    <property type="entry name" value="SORTING NEXIN 17 AND 27"/>
    <property type="match status" value="1"/>
</dbReference>
<dbReference type="Gene3D" id="3.30.1520.10">
    <property type="entry name" value="Phox-like domain"/>
    <property type="match status" value="1"/>
</dbReference>
<evidence type="ECO:0000259" key="1">
    <source>
        <dbReference type="PROSITE" id="PS50195"/>
    </source>
</evidence>
<gene>
    <name evidence="2" type="ORF">BSTOLATCC_MIC9447</name>
</gene>
<dbReference type="Proteomes" id="UP001162131">
    <property type="component" value="Unassembled WGS sequence"/>
</dbReference>
<reference evidence="2" key="1">
    <citation type="submission" date="2021-09" db="EMBL/GenBank/DDBJ databases">
        <authorList>
            <consortium name="AG Swart"/>
            <person name="Singh M."/>
            <person name="Singh A."/>
            <person name="Seah K."/>
            <person name="Emmerich C."/>
        </authorList>
    </citation>
    <scope>NUCLEOTIDE SEQUENCE</scope>
    <source>
        <strain evidence="2">ATCC30299</strain>
    </source>
</reference>
<sequence>MEIRISAAKQLSDEKGKPYTAYSLIVIYNGWENTVDHRYSEFLELHRVMKLMRRVFNSPLPHFPGQKLLKAIFHNLSQEDIENRRRKLEDYMNELIMTDCAHHSQYFTEFLGMPQSVKEQWMSE</sequence>
<evidence type="ECO:0000313" key="2">
    <source>
        <dbReference type="EMBL" id="CAG9313638.1"/>
    </source>
</evidence>
<dbReference type="SUPFAM" id="SSF64268">
    <property type="entry name" value="PX domain"/>
    <property type="match status" value="1"/>
</dbReference>
<accession>A0AAU9IHS8</accession>
<protein>
    <recommendedName>
        <fullName evidence="1">PX domain-containing protein</fullName>
    </recommendedName>
</protein>
<dbReference type="GO" id="GO:0005769">
    <property type="term" value="C:early endosome"/>
    <property type="evidence" value="ECO:0007669"/>
    <property type="project" value="TreeGrafter"/>
</dbReference>
<evidence type="ECO:0000313" key="3">
    <source>
        <dbReference type="Proteomes" id="UP001162131"/>
    </source>
</evidence>
<dbReference type="PROSITE" id="PS50195">
    <property type="entry name" value="PX"/>
    <property type="match status" value="1"/>
</dbReference>
<feature type="domain" description="PX" evidence="1">
    <location>
        <begin position="1"/>
        <end position="117"/>
    </location>
</feature>
<dbReference type="GO" id="GO:0035091">
    <property type="term" value="F:phosphatidylinositol binding"/>
    <property type="evidence" value="ECO:0007669"/>
    <property type="project" value="InterPro"/>
</dbReference>